<evidence type="ECO:0000256" key="8">
    <source>
        <dbReference type="ARBA" id="ARBA00023012"/>
    </source>
</evidence>
<name>A0A285MRY4_9FLAO</name>
<dbReference type="OrthoDB" id="9816482at2"/>
<comment type="catalytic activity">
    <reaction evidence="1">
        <text>ATP + protein L-histidine = ADP + protein N-phospho-L-histidine.</text>
        <dbReference type="EC" id="2.7.13.3"/>
    </reaction>
</comment>
<dbReference type="PRINTS" id="PR00344">
    <property type="entry name" value="BCTRLSENSOR"/>
</dbReference>
<keyword evidence="9" id="KW-0175">Coiled coil</keyword>
<evidence type="ECO:0000313" key="12">
    <source>
        <dbReference type="Proteomes" id="UP000219048"/>
    </source>
</evidence>
<dbReference type="Pfam" id="PF02518">
    <property type="entry name" value="HATPase_c"/>
    <property type="match status" value="1"/>
</dbReference>
<dbReference type="GO" id="GO:0005524">
    <property type="term" value="F:ATP binding"/>
    <property type="evidence" value="ECO:0007669"/>
    <property type="project" value="UniProtKB-KW"/>
</dbReference>
<gene>
    <name evidence="11" type="ORF">SAMN06265377_1740</name>
</gene>
<evidence type="ECO:0000259" key="10">
    <source>
        <dbReference type="PROSITE" id="PS50109"/>
    </source>
</evidence>
<dbReference type="RefSeq" id="WP_097045378.1">
    <property type="nucleotide sequence ID" value="NZ_OBEH01000002.1"/>
</dbReference>
<keyword evidence="12" id="KW-1185">Reference proteome</keyword>
<dbReference type="AlphaFoldDB" id="A0A285MRY4"/>
<dbReference type="EC" id="2.7.13.3" evidence="2"/>
<dbReference type="InterPro" id="IPR003594">
    <property type="entry name" value="HATPase_dom"/>
</dbReference>
<dbReference type="GO" id="GO:0004673">
    <property type="term" value="F:protein histidine kinase activity"/>
    <property type="evidence" value="ECO:0007669"/>
    <property type="project" value="UniProtKB-EC"/>
</dbReference>
<evidence type="ECO:0000313" key="11">
    <source>
        <dbReference type="EMBL" id="SNY99925.1"/>
    </source>
</evidence>
<dbReference type="EMBL" id="OBEH01000002">
    <property type="protein sequence ID" value="SNY99925.1"/>
    <property type="molecule type" value="Genomic_DNA"/>
</dbReference>
<dbReference type="Proteomes" id="UP000219048">
    <property type="component" value="Unassembled WGS sequence"/>
</dbReference>
<keyword evidence="7" id="KW-0067">ATP-binding</keyword>
<sequence length="716" mass="82506">MGKTKNLKFNFDISSYRLLGRELITDRITALFEIVKNSYDANAENVFVEFHDVNTRKDISKIIISDDGIGMSYSDLQNKWMVIGTMSKRETRMSPSPYNRKLVGKKGIGRFAVDKLGSHVILKTTVKGSKVLHCLKTDWRDYEELENQQLQLKFDDDSFQYFTDIENEYWEEEVPPIKQGTRIEIYNVTDPWSELDVKKATSELSKLISPIQTFQYPFNIYISSNEYDDFQDRLVENNSIGFASLDTEISFDLKKGTQQVLHFDENTGNLNIIDVPISDSNNGGMGPIKMRLFYFNQNDKRRFKRSYAGAIIDGVKIYRDGLITTPFAEHAIERDKERDILGIDKRRYSGFFDKISSRDLLGFVEISDSLNPMIIEATNRQNFVDNDEYRELRNFIINQIEELEKRLSAQKREEREQTKSNLRIARNDLKETSTIIKAIKNIATPEVKSELGLVERNVREIEVQIKRGINEFNELEKEQNKQRDLFLSLMSLQEYAAEISHVVRTAVANIADSAKFFNVYFPNPKYSEQYLLHASHIEAEMNKLALAIDFMLSYAKSNIGFKEIDLGATLGNLFNKTYRDRFIKADIHYTIEIRDSFVFTHNVKFFEDIFENLISNSMKALKAVKGPKHIKCSGSLKGDMYEILFSDNGPGIPEKLRRKVFNIYFTTTEEDGGAGMGLYIVQTRIKAMKGTVSIIDSEFKPSGTTLKICLPIKSDE</sequence>
<accession>A0A285MRY4</accession>
<protein>
    <recommendedName>
        <fullName evidence="2">histidine kinase</fullName>
        <ecNumber evidence="2">2.7.13.3</ecNumber>
    </recommendedName>
</protein>
<dbReference type="PANTHER" id="PTHR43065">
    <property type="entry name" value="SENSOR HISTIDINE KINASE"/>
    <property type="match status" value="1"/>
</dbReference>
<keyword evidence="5" id="KW-0547">Nucleotide-binding</keyword>
<dbReference type="Gene3D" id="3.30.565.10">
    <property type="entry name" value="Histidine kinase-like ATPase, C-terminal domain"/>
    <property type="match status" value="2"/>
</dbReference>
<dbReference type="InterPro" id="IPR005467">
    <property type="entry name" value="His_kinase_dom"/>
</dbReference>
<dbReference type="GO" id="GO:0000160">
    <property type="term" value="P:phosphorelay signal transduction system"/>
    <property type="evidence" value="ECO:0007669"/>
    <property type="project" value="UniProtKB-KW"/>
</dbReference>
<evidence type="ECO:0000256" key="7">
    <source>
        <dbReference type="ARBA" id="ARBA00022840"/>
    </source>
</evidence>
<dbReference type="CDD" id="cd00075">
    <property type="entry name" value="HATPase"/>
    <property type="match status" value="1"/>
</dbReference>
<evidence type="ECO:0000256" key="5">
    <source>
        <dbReference type="ARBA" id="ARBA00022741"/>
    </source>
</evidence>
<evidence type="ECO:0000256" key="6">
    <source>
        <dbReference type="ARBA" id="ARBA00022777"/>
    </source>
</evidence>
<evidence type="ECO:0000256" key="9">
    <source>
        <dbReference type="SAM" id="Coils"/>
    </source>
</evidence>
<dbReference type="PROSITE" id="PS50109">
    <property type="entry name" value="HIS_KIN"/>
    <property type="match status" value="1"/>
</dbReference>
<keyword evidence="3" id="KW-0597">Phosphoprotein</keyword>
<reference evidence="12" key="1">
    <citation type="submission" date="2017-09" db="EMBL/GenBank/DDBJ databases">
        <authorList>
            <person name="Varghese N."/>
            <person name="Submissions S."/>
        </authorList>
    </citation>
    <scope>NUCLEOTIDE SEQUENCE [LARGE SCALE GENOMIC DNA]</scope>
    <source>
        <strain evidence="12">DSM 25885</strain>
    </source>
</reference>
<evidence type="ECO:0000256" key="1">
    <source>
        <dbReference type="ARBA" id="ARBA00000085"/>
    </source>
</evidence>
<proteinExistence type="predicted"/>
<dbReference type="InterPro" id="IPR036890">
    <property type="entry name" value="HATPase_C_sf"/>
</dbReference>
<evidence type="ECO:0000256" key="3">
    <source>
        <dbReference type="ARBA" id="ARBA00022553"/>
    </source>
</evidence>
<dbReference type="InterPro" id="IPR004358">
    <property type="entry name" value="Sig_transdc_His_kin-like_C"/>
</dbReference>
<dbReference type="SMART" id="SM00387">
    <property type="entry name" value="HATPase_c"/>
    <property type="match status" value="1"/>
</dbReference>
<keyword evidence="4" id="KW-0808">Transferase</keyword>
<dbReference type="SUPFAM" id="SSF55874">
    <property type="entry name" value="ATPase domain of HSP90 chaperone/DNA topoisomerase II/histidine kinase"/>
    <property type="match status" value="2"/>
</dbReference>
<organism evidence="11 12">
    <name type="scientific">Flagellimonas pacifica</name>
    <dbReference type="NCBI Taxonomy" id="1247520"/>
    <lineage>
        <taxon>Bacteria</taxon>
        <taxon>Pseudomonadati</taxon>
        <taxon>Bacteroidota</taxon>
        <taxon>Flavobacteriia</taxon>
        <taxon>Flavobacteriales</taxon>
        <taxon>Flavobacteriaceae</taxon>
        <taxon>Flagellimonas</taxon>
    </lineage>
</organism>
<feature type="domain" description="Histidine kinase" evidence="10">
    <location>
        <begin position="498"/>
        <end position="714"/>
    </location>
</feature>
<feature type="coiled-coil region" evidence="9">
    <location>
        <begin position="386"/>
        <end position="428"/>
    </location>
</feature>
<keyword evidence="6 11" id="KW-0418">Kinase</keyword>
<evidence type="ECO:0000256" key="2">
    <source>
        <dbReference type="ARBA" id="ARBA00012438"/>
    </source>
</evidence>
<dbReference type="PANTHER" id="PTHR43065:SF10">
    <property type="entry name" value="PEROXIDE STRESS-ACTIVATED HISTIDINE KINASE MAK3"/>
    <property type="match status" value="1"/>
</dbReference>
<evidence type="ECO:0000256" key="4">
    <source>
        <dbReference type="ARBA" id="ARBA00022679"/>
    </source>
</evidence>
<dbReference type="Pfam" id="PF13589">
    <property type="entry name" value="HATPase_c_3"/>
    <property type="match status" value="1"/>
</dbReference>
<keyword evidence="8" id="KW-0902">Two-component regulatory system</keyword>